<evidence type="ECO:0000259" key="3">
    <source>
        <dbReference type="PROSITE" id="PS50048"/>
    </source>
</evidence>
<keyword evidence="1" id="KW-0539">Nucleus</keyword>
<comment type="caution">
    <text evidence="4">The sequence shown here is derived from an EMBL/GenBank/DDBJ whole genome shotgun (WGS) entry which is preliminary data.</text>
</comment>
<dbReference type="CDD" id="cd00067">
    <property type="entry name" value="GAL4"/>
    <property type="match status" value="1"/>
</dbReference>
<dbReference type="InterPro" id="IPR036864">
    <property type="entry name" value="Zn2-C6_fun-type_DNA-bd_sf"/>
</dbReference>
<dbReference type="PANTHER" id="PTHR47657:SF7">
    <property type="entry name" value="STEROL REGULATORY ELEMENT-BINDING PROTEIN ECM22"/>
    <property type="match status" value="1"/>
</dbReference>
<dbReference type="InterPro" id="IPR001138">
    <property type="entry name" value="Zn2Cys6_DnaBD"/>
</dbReference>
<evidence type="ECO:0000256" key="2">
    <source>
        <dbReference type="SAM" id="MobiDB-lite"/>
    </source>
</evidence>
<dbReference type="Gene3D" id="4.10.240.10">
    <property type="entry name" value="Zn(2)-C6 fungal-type DNA-binding domain"/>
    <property type="match status" value="1"/>
</dbReference>
<dbReference type="InterPro" id="IPR052400">
    <property type="entry name" value="Zn2-C6_fungal_TF"/>
</dbReference>
<dbReference type="PROSITE" id="PS00463">
    <property type="entry name" value="ZN2_CY6_FUNGAL_1"/>
    <property type="match status" value="1"/>
</dbReference>
<evidence type="ECO:0000313" key="4">
    <source>
        <dbReference type="EMBL" id="TVY88202.1"/>
    </source>
</evidence>
<dbReference type="PANTHER" id="PTHR47657">
    <property type="entry name" value="STEROL REGULATORY ELEMENT-BINDING PROTEIN ECM22"/>
    <property type="match status" value="1"/>
</dbReference>
<gene>
    <name evidence="4" type="primary">UPC2_6</name>
    <name evidence="4" type="ORF">LAWI1_G004803</name>
</gene>
<dbReference type="Pfam" id="PF00172">
    <property type="entry name" value="Zn_clus"/>
    <property type="match status" value="1"/>
</dbReference>
<dbReference type="EMBL" id="QGML01001872">
    <property type="protein sequence ID" value="TVY88202.1"/>
    <property type="molecule type" value="Genomic_DNA"/>
</dbReference>
<evidence type="ECO:0000256" key="1">
    <source>
        <dbReference type="ARBA" id="ARBA00023242"/>
    </source>
</evidence>
<dbReference type="SUPFAM" id="SSF57701">
    <property type="entry name" value="Zn2/Cys6 DNA-binding domain"/>
    <property type="match status" value="1"/>
</dbReference>
<dbReference type="Proteomes" id="UP000315522">
    <property type="component" value="Unassembled WGS sequence"/>
</dbReference>
<sequence length="417" mass="46950">MSAITTFVSKRPHKKSRGGCKTCKTRKVKCDEAQPKCSFCEKRDLKCVYIYKSAASLSNSASTPPFFSENARPASTSPAAGSGDQAHVELVRRSWSMSPAPSVQIMSTVGCMSRNDLRLMHHWSTATWNTINVTDQANGVLLLHAPQLGFGNEFLLNCILGISSFHMEHLIPNCPEINLIRQQTSLYRVRALNSFREHLGKPQLSLETWEASLLTSILLVVLCSKEYVSTDGDLAVVNWIVLYHGLASVIKMRSYADVQASNVALIFRRELTSLRTAPVVPQILIDMVEKIKPLDSDFEYLEWYCKAIDVLGILYAGLRQDGLTSALFVRIISWPSFLSKEFGRCAQEKRPRSLIILAHYLVFTKLVHGLWWLDGSSNAQINAMTKMISPEWLLYMRLPLEATRLNKPEEIAELLLR</sequence>
<dbReference type="InterPro" id="IPR021858">
    <property type="entry name" value="Fun_TF"/>
</dbReference>
<dbReference type="Pfam" id="PF11951">
    <property type="entry name" value="Fungal_trans_2"/>
    <property type="match status" value="1"/>
</dbReference>
<organism evidence="4 5">
    <name type="scientific">Lachnellula willkommii</name>
    <dbReference type="NCBI Taxonomy" id="215461"/>
    <lineage>
        <taxon>Eukaryota</taxon>
        <taxon>Fungi</taxon>
        <taxon>Dikarya</taxon>
        <taxon>Ascomycota</taxon>
        <taxon>Pezizomycotina</taxon>
        <taxon>Leotiomycetes</taxon>
        <taxon>Helotiales</taxon>
        <taxon>Lachnaceae</taxon>
        <taxon>Lachnellula</taxon>
    </lineage>
</organism>
<accession>A0A559M5G7</accession>
<dbReference type="PROSITE" id="PS50048">
    <property type="entry name" value="ZN2_CY6_FUNGAL_2"/>
    <property type="match status" value="1"/>
</dbReference>
<dbReference type="GO" id="GO:0000981">
    <property type="term" value="F:DNA-binding transcription factor activity, RNA polymerase II-specific"/>
    <property type="evidence" value="ECO:0007669"/>
    <property type="project" value="InterPro"/>
</dbReference>
<feature type="region of interest" description="Disordered" evidence="2">
    <location>
        <begin position="58"/>
        <end position="83"/>
    </location>
</feature>
<dbReference type="SMART" id="SM00066">
    <property type="entry name" value="GAL4"/>
    <property type="match status" value="1"/>
</dbReference>
<keyword evidence="5" id="KW-1185">Reference proteome</keyword>
<evidence type="ECO:0000313" key="5">
    <source>
        <dbReference type="Proteomes" id="UP000315522"/>
    </source>
</evidence>
<feature type="domain" description="Zn(2)-C6 fungal-type" evidence="3">
    <location>
        <begin position="19"/>
        <end position="49"/>
    </location>
</feature>
<protein>
    <submittedName>
        <fullName evidence="4">Sterol uptake control protein</fullName>
    </submittedName>
</protein>
<dbReference type="GO" id="GO:0008270">
    <property type="term" value="F:zinc ion binding"/>
    <property type="evidence" value="ECO:0007669"/>
    <property type="project" value="InterPro"/>
</dbReference>
<proteinExistence type="predicted"/>
<dbReference type="AlphaFoldDB" id="A0A559M5G7"/>
<reference evidence="4 5" key="1">
    <citation type="submission" date="2018-05" db="EMBL/GenBank/DDBJ databases">
        <title>Genome sequencing and assembly of the regulated plant pathogen Lachnellula willkommii and related sister species for the development of diagnostic species identification markers.</title>
        <authorList>
            <person name="Giroux E."/>
            <person name="Bilodeau G."/>
        </authorList>
    </citation>
    <scope>NUCLEOTIDE SEQUENCE [LARGE SCALE GENOMIC DNA]</scope>
    <source>
        <strain evidence="4 5">CBS 172.35</strain>
    </source>
</reference>
<name>A0A559M5G7_9HELO</name>